<organism evidence="1 2">
    <name type="scientific">Shewanella bicestrii</name>
    <dbReference type="NCBI Taxonomy" id="2018305"/>
    <lineage>
        <taxon>Bacteria</taxon>
        <taxon>Pseudomonadati</taxon>
        <taxon>Pseudomonadota</taxon>
        <taxon>Gammaproteobacteria</taxon>
        <taxon>Alteromonadales</taxon>
        <taxon>Shewanellaceae</taxon>
        <taxon>Shewanella</taxon>
    </lineage>
</organism>
<dbReference type="Proteomes" id="UP000198367">
    <property type="component" value="Plasmid pSHE-2"/>
</dbReference>
<sequence>MIFKDKLTVKVFGSSLLFGYYVFRGNRIMSLDFYEELLKSERFCESLGRLILMSGKLESALKSVVLTANIQVKYDLERAMLGQLASTCKSSELVTDELSEILSFIIVRRNYLTHKIYPHFNDEIDISLLPTINLEPDDAEYSFPRYVEDLLSYIEFAIDYLNEKTNTSCVC</sequence>
<keyword evidence="2" id="KW-1185">Reference proteome</keyword>
<proteinExistence type="predicted"/>
<evidence type="ECO:0000313" key="1">
    <source>
        <dbReference type="EMBL" id="ASK71602.1"/>
    </source>
</evidence>
<dbReference type="AlphaFoldDB" id="A0A220UUR9"/>
<protein>
    <recommendedName>
        <fullName evidence="3">HEPN domain-containing protein</fullName>
    </recommendedName>
</protein>
<dbReference type="EMBL" id="CP022360">
    <property type="protein sequence ID" value="ASK71602.1"/>
    <property type="molecule type" value="Genomic_DNA"/>
</dbReference>
<geneLocation type="plasmid" evidence="2">
    <name>pshe-2</name>
</geneLocation>
<accession>A0A220UUR9</accession>
<reference evidence="1 2" key="1">
    <citation type="submission" date="2017-07" db="EMBL/GenBank/DDBJ databases">
        <title>Phenotypical and genomic characterization of a clinical isolate of Shewanella bicestrii sp. nov. producing an extended-spectrum beta-lactamase and a new oxacillinase variant.</title>
        <authorList>
            <person name="Jousset A.B."/>
            <person name="Bonnin R.A."/>
            <person name="Girlich D."/>
            <person name="Dabos L."/>
            <person name="Potron A."/>
            <person name="Dortet L."/>
            <person name="Glaser P."/>
            <person name="Naas T."/>
        </authorList>
    </citation>
    <scope>NUCLEOTIDE SEQUENCE [LARGE SCALE GENOMIC DNA]</scope>
    <source>
        <strain evidence="1 2">JAB-1</strain>
        <plasmid evidence="2">pshe-2</plasmid>
    </source>
</reference>
<keyword evidence="1" id="KW-0614">Plasmid</keyword>
<dbReference type="KEGG" id="sbj:CF168_22240"/>
<name>A0A220UUR9_9GAMM</name>
<evidence type="ECO:0000313" key="2">
    <source>
        <dbReference type="Proteomes" id="UP000198367"/>
    </source>
</evidence>
<dbReference type="RefSeq" id="WP_089069046.1">
    <property type="nucleotide sequence ID" value="NZ_CP022360.1"/>
</dbReference>
<evidence type="ECO:0008006" key="3">
    <source>
        <dbReference type="Google" id="ProtNLM"/>
    </source>
</evidence>
<gene>
    <name evidence="1" type="ORF">CF168_22240</name>
</gene>